<dbReference type="SUPFAM" id="SSF49503">
    <property type="entry name" value="Cupredoxins"/>
    <property type="match status" value="1"/>
</dbReference>
<keyword evidence="7 10" id="KW-0249">Electron transport</keyword>
<dbReference type="GO" id="GO:0004129">
    <property type="term" value="F:cytochrome-c oxidase activity"/>
    <property type="evidence" value="ECO:0007669"/>
    <property type="project" value="UniProtKB-EC"/>
</dbReference>
<comment type="similarity">
    <text evidence="2 10">Belongs to the cytochrome c oxidase subunit 2 family.</text>
</comment>
<evidence type="ECO:0000259" key="13">
    <source>
        <dbReference type="PROSITE" id="PS50857"/>
    </source>
</evidence>
<keyword evidence="11" id="KW-0479">Metal-binding</keyword>
<accession>A0A3P1ATP1</accession>
<dbReference type="Proteomes" id="UP000268372">
    <property type="component" value="Unassembled WGS sequence"/>
</dbReference>
<keyword evidence="9 12" id="KW-0472">Membrane</keyword>
<keyword evidence="8 12" id="KW-1133">Transmembrane helix</keyword>
<keyword evidence="11" id="KW-0186">Copper</keyword>
<dbReference type="Pfam" id="PF02790">
    <property type="entry name" value="COX2_TM"/>
    <property type="match status" value="1"/>
</dbReference>
<evidence type="ECO:0000313" key="16">
    <source>
        <dbReference type="Proteomes" id="UP000268372"/>
    </source>
</evidence>
<dbReference type="InterPro" id="IPR045187">
    <property type="entry name" value="CcO_II"/>
</dbReference>
<keyword evidence="16" id="KW-1185">Reference proteome</keyword>
<organism evidence="15 16">
    <name type="scientific">Paenimyroides viscosum</name>
    <dbReference type="NCBI Taxonomy" id="2488729"/>
    <lineage>
        <taxon>Bacteria</taxon>
        <taxon>Pseudomonadati</taxon>
        <taxon>Bacteroidota</taxon>
        <taxon>Flavobacteriia</taxon>
        <taxon>Flavobacteriales</taxon>
        <taxon>Flavobacteriaceae</taxon>
        <taxon>Paenimyroides</taxon>
    </lineage>
</organism>
<evidence type="ECO:0000256" key="8">
    <source>
        <dbReference type="ARBA" id="ARBA00022989"/>
    </source>
</evidence>
<comment type="subcellular location">
    <subcellularLocation>
        <location evidence="10">Cell membrane</location>
        <topology evidence="10">Multi-pass membrane protein</topology>
    </subcellularLocation>
    <subcellularLocation>
        <location evidence="1">Membrane</location>
        <topology evidence="1">Multi-pass membrane protein</topology>
    </subcellularLocation>
</comment>
<evidence type="ECO:0000256" key="9">
    <source>
        <dbReference type="ARBA" id="ARBA00023136"/>
    </source>
</evidence>
<dbReference type="PROSITE" id="PS50857">
    <property type="entry name" value="COX2_CUA"/>
    <property type="match status" value="1"/>
</dbReference>
<feature type="transmembrane region" description="Helical" evidence="12">
    <location>
        <begin position="91"/>
        <end position="117"/>
    </location>
</feature>
<evidence type="ECO:0000256" key="1">
    <source>
        <dbReference type="ARBA" id="ARBA00004141"/>
    </source>
</evidence>
<dbReference type="InterPro" id="IPR002429">
    <property type="entry name" value="CcO_II-like_C"/>
</dbReference>
<gene>
    <name evidence="15" type="ORF">EG242_11390</name>
</gene>
<name>A0A3P1ATP1_9FLAO</name>
<evidence type="ECO:0000256" key="7">
    <source>
        <dbReference type="ARBA" id="ARBA00022982"/>
    </source>
</evidence>
<evidence type="ECO:0000256" key="11">
    <source>
        <dbReference type="RuleBase" id="RU004024"/>
    </source>
</evidence>
<dbReference type="Pfam" id="PF00116">
    <property type="entry name" value="COX2"/>
    <property type="match status" value="1"/>
</dbReference>
<evidence type="ECO:0000256" key="10">
    <source>
        <dbReference type="RuleBase" id="RU000456"/>
    </source>
</evidence>
<evidence type="ECO:0000256" key="12">
    <source>
        <dbReference type="SAM" id="Phobius"/>
    </source>
</evidence>
<dbReference type="PANTHER" id="PTHR22888">
    <property type="entry name" value="CYTOCHROME C OXIDASE, SUBUNIT II"/>
    <property type="match status" value="1"/>
</dbReference>
<protein>
    <recommendedName>
        <fullName evidence="11">Cytochrome c oxidase subunit 2</fullName>
        <ecNumber evidence="11">7.1.1.9</ecNumber>
    </recommendedName>
</protein>
<dbReference type="EMBL" id="RQTJ01000028">
    <property type="protein sequence ID" value="RRA92341.1"/>
    <property type="molecule type" value="Genomic_DNA"/>
</dbReference>
<evidence type="ECO:0000256" key="4">
    <source>
        <dbReference type="ARBA" id="ARBA00022660"/>
    </source>
</evidence>
<evidence type="ECO:0000256" key="2">
    <source>
        <dbReference type="ARBA" id="ARBA00007866"/>
    </source>
</evidence>
<dbReference type="GO" id="GO:0005886">
    <property type="term" value="C:plasma membrane"/>
    <property type="evidence" value="ECO:0007669"/>
    <property type="project" value="UniProtKB-SubCell"/>
</dbReference>
<comment type="caution">
    <text evidence="15">The sequence shown here is derived from an EMBL/GenBank/DDBJ whole genome shotgun (WGS) entry which is preliminary data.</text>
</comment>
<dbReference type="SUPFAM" id="SSF81464">
    <property type="entry name" value="Cytochrome c oxidase subunit II-like, transmembrane region"/>
    <property type="match status" value="1"/>
</dbReference>
<feature type="domain" description="Cytochrome oxidase subunit II transmembrane region profile" evidence="14">
    <location>
        <begin position="69"/>
        <end position="165"/>
    </location>
</feature>
<dbReference type="GO" id="GO:0005507">
    <property type="term" value="F:copper ion binding"/>
    <property type="evidence" value="ECO:0007669"/>
    <property type="project" value="InterPro"/>
</dbReference>
<reference evidence="15 16" key="1">
    <citation type="submission" date="2018-11" db="EMBL/GenBank/DDBJ databases">
        <title>Flavobacterium sp. nov., YIM 102796 draft genome.</title>
        <authorList>
            <person name="Li G."/>
            <person name="Jiang Y."/>
        </authorList>
    </citation>
    <scope>NUCLEOTIDE SEQUENCE [LARGE SCALE GENOMIC DNA]</scope>
    <source>
        <strain evidence="15 16">YIM 102796</strain>
    </source>
</reference>
<evidence type="ECO:0000256" key="3">
    <source>
        <dbReference type="ARBA" id="ARBA00022448"/>
    </source>
</evidence>
<comment type="cofactor">
    <cofactor evidence="11">
        <name>Cu cation</name>
        <dbReference type="ChEBI" id="CHEBI:23378"/>
    </cofactor>
    <text evidence="11">Binds a copper A center.</text>
</comment>
<feature type="domain" description="Cytochrome oxidase subunit II copper A binding" evidence="13">
    <location>
        <begin position="168"/>
        <end position="348"/>
    </location>
</feature>
<comment type="catalytic activity">
    <reaction evidence="11">
        <text>4 Fe(II)-[cytochrome c] + O2 + 8 H(+)(in) = 4 Fe(III)-[cytochrome c] + 2 H2O + 4 H(+)(out)</text>
        <dbReference type="Rhea" id="RHEA:11436"/>
        <dbReference type="Rhea" id="RHEA-COMP:10350"/>
        <dbReference type="Rhea" id="RHEA-COMP:14399"/>
        <dbReference type="ChEBI" id="CHEBI:15377"/>
        <dbReference type="ChEBI" id="CHEBI:15378"/>
        <dbReference type="ChEBI" id="CHEBI:15379"/>
        <dbReference type="ChEBI" id="CHEBI:29033"/>
        <dbReference type="ChEBI" id="CHEBI:29034"/>
        <dbReference type="EC" id="7.1.1.9"/>
    </reaction>
</comment>
<dbReference type="GO" id="GO:0042773">
    <property type="term" value="P:ATP synthesis coupled electron transport"/>
    <property type="evidence" value="ECO:0007669"/>
    <property type="project" value="TreeGrafter"/>
</dbReference>
<evidence type="ECO:0000259" key="14">
    <source>
        <dbReference type="PROSITE" id="PS50999"/>
    </source>
</evidence>
<evidence type="ECO:0000313" key="15">
    <source>
        <dbReference type="EMBL" id="RRA92341.1"/>
    </source>
</evidence>
<dbReference type="RefSeq" id="WP_124899996.1">
    <property type="nucleotide sequence ID" value="NZ_RQTJ01000028.1"/>
</dbReference>
<feature type="transmembrane region" description="Helical" evidence="12">
    <location>
        <begin position="137"/>
        <end position="158"/>
    </location>
</feature>
<keyword evidence="6" id="KW-1278">Translocase</keyword>
<dbReference type="InterPro" id="IPR011759">
    <property type="entry name" value="Cyt_c_oxidase_su2_TM_dom"/>
</dbReference>
<dbReference type="EC" id="7.1.1.9" evidence="11"/>
<keyword evidence="5 10" id="KW-0812">Transmembrane</keyword>
<dbReference type="OrthoDB" id="9781261at2"/>
<dbReference type="PROSITE" id="PS50999">
    <property type="entry name" value="COX2_TM"/>
    <property type="match status" value="1"/>
</dbReference>
<dbReference type="PRINTS" id="PR01166">
    <property type="entry name" value="CYCOXIDASEII"/>
</dbReference>
<proteinExistence type="inferred from homology"/>
<dbReference type="AlphaFoldDB" id="A0A3P1ATP1"/>
<evidence type="ECO:0000256" key="6">
    <source>
        <dbReference type="ARBA" id="ARBA00022967"/>
    </source>
</evidence>
<sequence length="395" mass="45095">MTSLLILVIVALLGIAVWQLTKIFDLTQSKQHVGEDYKTQIATDKDNNINGYLMFGFLGFIYIFTIYSCVKWGYMPLLSNSASEHGTDVDTLMWISLVVIFIVQIVTQFLLHYFAFIYRGNKDRKATFYADNEKLEFIWTIIPVIVLAGLILYGLYAWNNIMHYDEEEDVMYVEVYAKQFNWDFRYAGDDNVLGKANVRFIEGINVVGADMADPNAQDDIITKELRLPVGKKVVLKMRSQDVLHSAYFPHFRAQMNTVPGMVTQFAMTPTVTTTEMRDREEIVDRVNKINEARNKQSKKLVEKGEPGLEPYTFDYILLCNKICGRSHYNMQAKVVVETEAQFRKWIAQQPKLGKQVAEEKAAATAPKVEAQPVQTPVQEPQIVVDTTAVVAQVIK</sequence>
<dbReference type="PANTHER" id="PTHR22888:SF9">
    <property type="entry name" value="CYTOCHROME C OXIDASE SUBUNIT 2"/>
    <property type="match status" value="1"/>
</dbReference>
<dbReference type="InterPro" id="IPR036257">
    <property type="entry name" value="Cyt_c_oxidase_su2_TM_sf"/>
</dbReference>
<keyword evidence="4 10" id="KW-0679">Respiratory chain</keyword>
<dbReference type="Gene3D" id="1.10.287.90">
    <property type="match status" value="1"/>
</dbReference>
<evidence type="ECO:0000256" key="5">
    <source>
        <dbReference type="ARBA" id="ARBA00022692"/>
    </source>
</evidence>
<keyword evidence="3 10" id="KW-0813">Transport</keyword>
<comment type="function">
    <text evidence="11">Subunits I and II form the functional core of the enzyme complex. Electrons originating in cytochrome c are transferred via heme a and Cu(A) to the binuclear center formed by heme a3 and Cu(B).</text>
</comment>
<dbReference type="Gene3D" id="2.60.40.420">
    <property type="entry name" value="Cupredoxins - blue copper proteins"/>
    <property type="match status" value="1"/>
</dbReference>
<feature type="transmembrane region" description="Helical" evidence="12">
    <location>
        <begin position="52"/>
        <end position="70"/>
    </location>
</feature>
<dbReference type="InterPro" id="IPR008972">
    <property type="entry name" value="Cupredoxin"/>
</dbReference>